<comment type="similarity">
    <text evidence="1 6">Belongs to the protein prenyltransferase subunit alpha family.</text>
</comment>
<protein>
    <recommendedName>
        <fullName evidence="6">Geranylgeranyl transferase type-2 subunit alpha</fullName>
        <ecNumber evidence="6">2.5.1.60</ecNumber>
    </recommendedName>
    <alternativeName>
        <fullName evidence="6">Geranylgeranyl transferase type II subunit alpha</fullName>
    </alternativeName>
</protein>
<dbReference type="Proteomes" id="UP000323067">
    <property type="component" value="Chromosome i"/>
</dbReference>
<dbReference type="PANTHER" id="PTHR11129:SF2">
    <property type="entry name" value="GERANYLGERANYL TRANSFERASE TYPE-2 SUBUNIT ALPHA"/>
    <property type="match status" value="1"/>
</dbReference>
<dbReference type="Gene3D" id="1.25.40.120">
    <property type="entry name" value="Protein prenylyltransferase"/>
    <property type="match status" value="2"/>
</dbReference>
<evidence type="ECO:0000256" key="4">
    <source>
        <dbReference type="ARBA" id="ARBA00022737"/>
    </source>
</evidence>
<dbReference type="VEuPathDB" id="FungiDB:CCM_07472"/>
<dbReference type="SUPFAM" id="SSF48439">
    <property type="entry name" value="Protein prenylyltransferase"/>
    <property type="match status" value="1"/>
</dbReference>
<reference evidence="8 9" key="1">
    <citation type="journal article" date="2017" name="BMC Genomics">
        <title>Chromosome level assembly and secondary metabolite potential of the parasitic fungus Cordyceps militaris.</title>
        <authorList>
            <person name="Kramer G.J."/>
            <person name="Nodwell J.R."/>
        </authorList>
    </citation>
    <scope>NUCLEOTIDE SEQUENCE [LARGE SCALE GENOMIC DNA]</scope>
    <source>
        <strain evidence="8 9">ATCC 34164</strain>
    </source>
</reference>
<dbReference type="GO" id="GO:0097354">
    <property type="term" value="P:prenylation"/>
    <property type="evidence" value="ECO:0007669"/>
    <property type="project" value="UniProtKB-UniRule"/>
</dbReference>
<evidence type="ECO:0000256" key="6">
    <source>
        <dbReference type="RuleBase" id="RU367120"/>
    </source>
</evidence>
<keyword evidence="2 6" id="KW-0637">Prenyltransferase</keyword>
<comment type="function">
    <text evidence="6">Catalyzes the transfer of a geranyl-geranyl moiety from geranyl-geranyl pyrophosphate to cysteines occuring in specific C-terminal amino acid sequences.</text>
</comment>
<dbReference type="VEuPathDB" id="FungiDB:A9K55_000163"/>
<evidence type="ECO:0000256" key="1">
    <source>
        <dbReference type="ARBA" id="ARBA00006734"/>
    </source>
</evidence>
<dbReference type="PANTHER" id="PTHR11129">
    <property type="entry name" value="PROTEIN FARNESYLTRANSFERASE ALPHA SUBUNIT/RAB GERANYLGERANYL TRANSFERASE ALPHA SUBUNIT"/>
    <property type="match status" value="1"/>
</dbReference>
<evidence type="ECO:0000256" key="3">
    <source>
        <dbReference type="ARBA" id="ARBA00022679"/>
    </source>
</evidence>
<dbReference type="OrthoDB" id="1658at2759"/>
<evidence type="ECO:0000313" key="9">
    <source>
        <dbReference type="Proteomes" id="UP000323067"/>
    </source>
</evidence>
<name>A0A2H4SVT9_CORMI</name>
<accession>A0A2H4SVT9</accession>
<evidence type="ECO:0000313" key="8">
    <source>
        <dbReference type="EMBL" id="ATY67225.1"/>
    </source>
</evidence>
<dbReference type="PROSITE" id="PS51147">
    <property type="entry name" value="PFTA"/>
    <property type="match status" value="3"/>
</dbReference>
<organism evidence="8 9">
    <name type="scientific">Cordyceps militaris</name>
    <name type="common">Caterpillar fungus</name>
    <name type="synonym">Clavaria militaris</name>
    <dbReference type="NCBI Taxonomy" id="73501"/>
    <lineage>
        <taxon>Eukaryota</taxon>
        <taxon>Fungi</taxon>
        <taxon>Dikarya</taxon>
        <taxon>Ascomycota</taxon>
        <taxon>Pezizomycotina</taxon>
        <taxon>Sordariomycetes</taxon>
        <taxon>Hypocreomycetidae</taxon>
        <taxon>Hypocreales</taxon>
        <taxon>Cordycipitaceae</taxon>
        <taxon>Cordyceps</taxon>
    </lineage>
</organism>
<dbReference type="AlphaFoldDB" id="A0A2H4SVT9"/>
<feature type="compositionally biased region" description="Polar residues" evidence="7">
    <location>
        <begin position="148"/>
        <end position="158"/>
    </location>
</feature>
<comment type="catalytic activity">
    <reaction evidence="5 6">
        <text>geranylgeranyl diphosphate + L-cysteinyl-[protein] = S-geranylgeranyl-L-cysteinyl-[protein] + diphosphate</text>
        <dbReference type="Rhea" id="RHEA:21240"/>
        <dbReference type="Rhea" id="RHEA-COMP:10131"/>
        <dbReference type="Rhea" id="RHEA-COMP:11537"/>
        <dbReference type="ChEBI" id="CHEBI:29950"/>
        <dbReference type="ChEBI" id="CHEBI:33019"/>
        <dbReference type="ChEBI" id="CHEBI:57533"/>
        <dbReference type="ChEBI" id="CHEBI:86021"/>
        <dbReference type="EC" id="2.5.1.60"/>
    </reaction>
</comment>
<dbReference type="EMBL" id="CP023328">
    <property type="protein sequence ID" value="ATY67225.1"/>
    <property type="molecule type" value="Genomic_DNA"/>
</dbReference>
<feature type="compositionally biased region" description="Polar residues" evidence="7">
    <location>
        <begin position="132"/>
        <end position="141"/>
    </location>
</feature>
<sequence length="436" mass="50980">MHIAFEGNNTLPRKFVDLRERSRPRHDEHHGVPRIERDRSPEELKNDLEKIAKYRALEGQLRAQTSESRFDPVTLELTTKLLRINPEYYTVWNARRRCLISGPFENKNQKVLPKRGLGRHETSKEPIDAPQHLSTTDSSENGQRHCRSSTSQRGTTLSEKYESGDGANSSHSSDIIRDELVFTVPLLMAHPKCYWIWNYRMWTLEQATLLLPIEMGKSIWREELGLVGKMLDRDRRNYHAWAYRRYVVSHLESAELQGQSMAESEFAYTTKMIEDNLSNFSAWHNRAQLIPRLLAERNADDSSRRAFLDKEFAMVDNGLNVGPEDQSLWYYHQYLALNTAEQPADLAIVPGMIIGDRVKLLSREIEFIKDLLEDYNDVKWIFEMLIEYSLLIYKLRNEPLSDEKKSEIEGWVAIIMKLDPQRSNRWKQLGEQSRTI</sequence>
<feature type="compositionally biased region" description="Basic and acidic residues" evidence="7">
    <location>
        <begin position="118"/>
        <end position="127"/>
    </location>
</feature>
<feature type="region of interest" description="Disordered" evidence="7">
    <location>
        <begin position="109"/>
        <end position="172"/>
    </location>
</feature>
<evidence type="ECO:0000256" key="5">
    <source>
        <dbReference type="ARBA" id="ARBA00047658"/>
    </source>
</evidence>
<evidence type="ECO:0000256" key="7">
    <source>
        <dbReference type="SAM" id="MobiDB-lite"/>
    </source>
</evidence>
<dbReference type="EC" id="2.5.1.60" evidence="6"/>
<dbReference type="GO" id="GO:0004663">
    <property type="term" value="F:Rab geranylgeranyltransferase activity"/>
    <property type="evidence" value="ECO:0007669"/>
    <property type="project" value="UniProtKB-UniRule"/>
</dbReference>
<keyword evidence="4" id="KW-0677">Repeat</keyword>
<dbReference type="Pfam" id="PF01239">
    <property type="entry name" value="PPTA"/>
    <property type="match status" value="4"/>
</dbReference>
<keyword evidence="3 6" id="KW-0808">Transferase</keyword>
<dbReference type="InterPro" id="IPR002088">
    <property type="entry name" value="Prenyl_trans_a"/>
</dbReference>
<gene>
    <name evidence="8" type="ORF">A9K55_000163</name>
</gene>
<feature type="region of interest" description="Disordered" evidence="7">
    <location>
        <begin position="19"/>
        <end position="44"/>
    </location>
</feature>
<proteinExistence type="inferred from homology"/>
<dbReference type="GO" id="GO:0005968">
    <property type="term" value="C:Rab-protein geranylgeranyltransferase complex"/>
    <property type="evidence" value="ECO:0007669"/>
    <property type="project" value="TreeGrafter"/>
</dbReference>
<evidence type="ECO:0000256" key="2">
    <source>
        <dbReference type="ARBA" id="ARBA00022602"/>
    </source>
</evidence>